<gene>
    <name evidence="2" type="ORF">NE237_008803</name>
</gene>
<dbReference type="Proteomes" id="UP001141806">
    <property type="component" value="Unassembled WGS sequence"/>
</dbReference>
<dbReference type="OrthoDB" id="1936908at2759"/>
<sequence>MQQAQATMQAAIGMTFPAAQTPPMLAGQASTVPRGSNTVPHAPQTPIMQAQVQNPEVAQGGYQHQPPMYGAMQEENTKTRRFVMGLRGSIHEHVLGLEKKIYNEAAQIARVIELSQKESYFAQNRESKGLMGILITEGTPKYSNPSILKALMLQPRLPPQLHSNKSKSLKE</sequence>
<evidence type="ECO:0000313" key="3">
    <source>
        <dbReference type="Proteomes" id="UP001141806"/>
    </source>
</evidence>
<name>A0A9Q0KW84_9MAGN</name>
<protein>
    <submittedName>
        <fullName evidence="2">Uncharacterized protein</fullName>
    </submittedName>
</protein>
<feature type="compositionally biased region" description="Polar residues" evidence="1">
    <location>
        <begin position="28"/>
        <end position="39"/>
    </location>
</feature>
<organism evidence="2 3">
    <name type="scientific">Protea cynaroides</name>
    <dbReference type="NCBI Taxonomy" id="273540"/>
    <lineage>
        <taxon>Eukaryota</taxon>
        <taxon>Viridiplantae</taxon>
        <taxon>Streptophyta</taxon>
        <taxon>Embryophyta</taxon>
        <taxon>Tracheophyta</taxon>
        <taxon>Spermatophyta</taxon>
        <taxon>Magnoliopsida</taxon>
        <taxon>Proteales</taxon>
        <taxon>Proteaceae</taxon>
        <taxon>Protea</taxon>
    </lineage>
</organism>
<comment type="caution">
    <text evidence="2">The sequence shown here is derived from an EMBL/GenBank/DDBJ whole genome shotgun (WGS) entry which is preliminary data.</text>
</comment>
<reference evidence="2" key="1">
    <citation type="journal article" date="2023" name="Plant J.">
        <title>The genome of the king protea, Protea cynaroides.</title>
        <authorList>
            <person name="Chang J."/>
            <person name="Duong T.A."/>
            <person name="Schoeman C."/>
            <person name="Ma X."/>
            <person name="Roodt D."/>
            <person name="Barker N."/>
            <person name="Li Z."/>
            <person name="Van de Peer Y."/>
            <person name="Mizrachi E."/>
        </authorList>
    </citation>
    <scope>NUCLEOTIDE SEQUENCE</scope>
    <source>
        <tissue evidence="2">Young leaves</tissue>
    </source>
</reference>
<feature type="region of interest" description="Disordered" evidence="1">
    <location>
        <begin position="22"/>
        <end position="43"/>
    </location>
</feature>
<dbReference type="AlphaFoldDB" id="A0A9Q0KW84"/>
<dbReference type="EMBL" id="JAMYWD010000002">
    <property type="protein sequence ID" value="KAJ4978023.1"/>
    <property type="molecule type" value="Genomic_DNA"/>
</dbReference>
<evidence type="ECO:0000313" key="2">
    <source>
        <dbReference type="EMBL" id="KAJ4978023.1"/>
    </source>
</evidence>
<accession>A0A9Q0KW84</accession>
<proteinExistence type="predicted"/>
<evidence type="ECO:0000256" key="1">
    <source>
        <dbReference type="SAM" id="MobiDB-lite"/>
    </source>
</evidence>
<keyword evidence="3" id="KW-1185">Reference proteome</keyword>